<feature type="region of interest" description="Disordered" evidence="3">
    <location>
        <begin position="66"/>
        <end position="123"/>
    </location>
</feature>
<evidence type="ECO:0000313" key="6">
    <source>
        <dbReference type="EMBL" id="ASU82515.1"/>
    </source>
</evidence>
<feature type="chain" id="PRO_5012691365" description="Resuscitation-promoting factor core lysozyme-like domain-containing protein" evidence="4">
    <location>
        <begin position="28"/>
        <end position="206"/>
    </location>
</feature>
<dbReference type="CDD" id="cd13925">
    <property type="entry name" value="RPF"/>
    <property type="match status" value="1"/>
</dbReference>
<reference evidence="6 7" key="1">
    <citation type="submission" date="2017-08" db="EMBL/GenBank/DDBJ databases">
        <title>The complete genome sequence of Nocardiopsis gilva YIM 90087.</title>
        <authorList>
            <person name="Yin M."/>
            <person name="Tang S."/>
        </authorList>
    </citation>
    <scope>NUCLEOTIDE SEQUENCE [LARGE SCALE GENOMIC DNA]</scope>
    <source>
        <strain evidence="6 7">YIM 90087</strain>
    </source>
</reference>
<feature type="signal peptide" evidence="4">
    <location>
        <begin position="1"/>
        <end position="27"/>
    </location>
</feature>
<keyword evidence="7" id="KW-1185">Reference proteome</keyword>
<dbReference type="Proteomes" id="UP000215005">
    <property type="component" value="Chromosome"/>
</dbReference>
<gene>
    <name evidence="6" type="ORF">CDO52_06715</name>
</gene>
<dbReference type="RefSeq" id="WP_083919966.1">
    <property type="nucleotide sequence ID" value="NZ_CP022753.1"/>
</dbReference>
<proteinExistence type="inferred from homology"/>
<accession>A0A223S313</accession>
<name>A0A223S313_9ACTN</name>
<dbReference type="Gene3D" id="1.10.530.10">
    <property type="match status" value="1"/>
</dbReference>
<dbReference type="Pfam" id="PF06737">
    <property type="entry name" value="Transglycosylas"/>
    <property type="match status" value="1"/>
</dbReference>
<dbReference type="KEGG" id="ngv:CDO52_06715"/>
<evidence type="ECO:0000313" key="7">
    <source>
        <dbReference type="Proteomes" id="UP000215005"/>
    </source>
</evidence>
<evidence type="ECO:0000256" key="2">
    <source>
        <dbReference type="ARBA" id="ARBA00022801"/>
    </source>
</evidence>
<dbReference type="AlphaFoldDB" id="A0A223S313"/>
<comment type="similarity">
    <text evidence="1">Belongs to the transglycosylase family. Rpf subfamily.</text>
</comment>
<feature type="compositionally biased region" description="Low complexity" evidence="3">
    <location>
        <begin position="82"/>
        <end position="96"/>
    </location>
</feature>
<protein>
    <recommendedName>
        <fullName evidence="5">Resuscitation-promoting factor core lysozyme-like domain-containing protein</fullName>
    </recommendedName>
</protein>
<feature type="compositionally biased region" description="Acidic residues" evidence="3">
    <location>
        <begin position="100"/>
        <end position="109"/>
    </location>
</feature>
<dbReference type="InterPro" id="IPR023346">
    <property type="entry name" value="Lysozyme-like_dom_sf"/>
</dbReference>
<evidence type="ECO:0000259" key="5">
    <source>
        <dbReference type="Pfam" id="PF06737"/>
    </source>
</evidence>
<keyword evidence="2" id="KW-0378">Hydrolase</keyword>
<sequence>MGGCVLLNRISGRLAVGAGAAAVVAGAAFVAAYADSDADAGQAVSALRPTSDAPEDFFAATEQISGSDLRRQREQAQRQIDAASGAAVTTGTGSATEVKEEPEEKDEGDAGGSDGAIDPDIGGDVDNLNWSALAQCESGGDPTKVSPAGFYGLYQFSMSTWQSAGGTGSPADASADEQTMRAKKLYTKVDGNWQGQWPECGRHLFD</sequence>
<feature type="domain" description="Resuscitation-promoting factor core lysozyme-like" evidence="5">
    <location>
        <begin position="126"/>
        <end position="200"/>
    </location>
</feature>
<dbReference type="InterPro" id="IPR010618">
    <property type="entry name" value="RPF"/>
</dbReference>
<dbReference type="EMBL" id="CP022753">
    <property type="protein sequence ID" value="ASU82515.1"/>
    <property type="molecule type" value="Genomic_DNA"/>
</dbReference>
<evidence type="ECO:0000256" key="1">
    <source>
        <dbReference type="ARBA" id="ARBA00010830"/>
    </source>
</evidence>
<evidence type="ECO:0000256" key="3">
    <source>
        <dbReference type="SAM" id="MobiDB-lite"/>
    </source>
</evidence>
<evidence type="ECO:0000256" key="4">
    <source>
        <dbReference type="SAM" id="SignalP"/>
    </source>
</evidence>
<dbReference type="OrthoDB" id="1404170at2"/>
<dbReference type="SUPFAM" id="SSF53955">
    <property type="entry name" value="Lysozyme-like"/>
    <property type="match status" value="1"/>
</dbReference>
<organism evidence="6 7">
    <name type="scientific">Nocardiopsis gilva YIM 90087</name>
    <dbReference type="NCBI Taxonomy" id="1235441"/>
    <lineage>
        <taxon>Bacteria</taxon>
        <taxon>Bacillati</taxon>
        <taxon>Actinomycetota</taxon>
        <taxon>Actinomycetes</taxon>
        <taxon>Streptosporangiales</taxon>
        <taxon>Nocardiopsidaceae</taxon>
        <taxon>Nocardiopsis</taxon>
    </lineage>
</organism>
<keyword evidence="4" id="KW-0732">Signal</keyword>
<dbReference type="GO" id="GO:0016787">
    <property type="term" value="F:hydrolase activity"/>
    <property type="evidence" value="ECO:0007669"/>
    <property type="project" value="UniProtKB-KW"/>
</dbReference>